<dbReference type="InterPro" id="IPR015943">
    <property type="entry name" value="WD40/YVTN_repeat-like_dom_sf"/>
</dbReference>
<dbReference type="Pfam" id="PF10313">
    <property type="entry name" value="DUF2415"/>
    <property type="match status" value="1"/>
</dbReference>
<gene>
    <name evidence="3" type="ORF">BCR35DRAFT_300826</name>
</gene>
<protein>
    <recommendedName>
        <fullName evidence="2">DUF2415 domain-containing protein</fullName>
    </recommendedName>
</protein>
<dbReference type="InParanoid" id="A0A1Y2FY93"/>
<evidence type="ECO:0000313" key="4">
    <source>
        <dbReference type="Proteomes" id="UP000193467"/>
    </source>
</evidence>
<dbReference type="STRING" id="106004.A0A1Y2FY93"/>
<evidence type="ECO:0000256" key="1">
    <source>
        <dbReference type="SAM" id="MobiDB-lite"/>
    </source>
</evidence>
<organism evidence="3 4">
    <name type="scientific">Leucosporidium creatinivorum</name>
    <dbReference type="NCBI Taxonomy" id="106004"/>
    <lineage>
        <taxon>Eukaryota</taxon>
        <taxon>Fungi</taxon>
        <taxon>Dikarya</taxon>
        <taxon>Basidiomycota</taxon>
        <taxon>Pucciniomycotina</taxon>
        <taxon>Microbotryomycetes</taxon>
        <taxon>Leucosporidiales</taxon>
        <taxon>Leucosporidium</taxon>
    </lineage>
</organism>
<feature type="compositionally biased region" description="Acidic residues" evidence="1">
    <location>
        <begin position="457"/>
        <end position="476"/>
    </location>
</feature>
<feature type="region of interest" description="Disordered" evidence="1">
    <location>
        <begin position="156"/>
        <end position="196"/>
    </location>
</feature>
<accession>A0A1Y2FY93</accession>
<feature type="compositionally biased region" description="Basic and acidic residues" evidence="1">
    <location>
        <begin position="406"/>
        <end position="422"/>
    </location>
</feature>
<sequence>MILNNHLLLPEPYSTRLVSTPAHPQLRDLLVYAPEAPGSVSVVCYDSIARHALDGQAPPSYTRLKFSPSTLAAGCGLIAVGGQSSELALKAAQPGSTWCYQQPSQPNGSINNSIHIAPAPMSASRVGGGSGIRLYVSSNAERIEVYDVAGPVPDYERARRRRQKRPSERMELDDSEKGEDDEDSVEEDGVYDQGGTCTLERVEMDNLDFDTAINHSSISPDGRWLVCVGDTNEVHLLQAQSDGSFLPYHRFEASKDASFSTDWSSTGDKFAVASQDGYVNVYDIRSLPPATSDRSADPSTPPPRTVATLKATQGGPAGAVRKLKFSPGSRVDSELLAFTEHRSKVHVVDARHFNEMQLLDIPSCSSSSATSPPPRPRPPPAHSLRPHNANPNPRAFVDSLYPPSSERVDRSSPEERFMRRLLQDVGNTTEERSRSRGSRGWRYMSGADGEAVAVATDDGDEEEEEDEEDEMEDDDELAVLEQGLSAQRTRLITDDDCPPDANSSPSSSASLSLPNANYARILPDPRARPRSSTARRTVPNPVLTNLVSDLPPFHFSPTGSSPTRHDSPRPPRAQVLSGYSPLSTSASSSARHPDPNSGAYLDGSIVSSVNYLDTIGLSALGAGGYQPNSLYFPVESTPSDLLGLDWDEEGRSLFVATEGRVWEWEVDVRGRRSFGDWGMR</sequence>
<dbReference type="SUPFAM" id="SSF50978">
    <property type="entry name" value="WD40 repeat-like"/>
    <property type="match status" value="1"/>
</dbReference>
<dbReference type="OrthoDB" id="64353at2759"/>
<feature type="compositionally biased region" description="Pro residues" evidence="1">
    <location>
        <begin position="371"/>
        <end position="381"/>
    </location>
</feature>
<feature type="compositionally biased region" description="Acidic residues" evidence="1">
    <location>
        <begin position="173"/>
        <end position="190"/>
    </location>
</feature>
<feature type="region of interest" description="Disordered" evidence="1">
    <location>
        <begin position="492"/>
        <end position="596"/>
    </location>
</feature>
<dbReference type="InterPro" id="IPR036322">
    <property type="entry name" value="WD40_repeat_dom_sf"/>
</dbReference>
<evidence type="ECO:0000259" key="2">
    <source>
        <dbReference type="Pfam" id="PF10313"/>
    </source>
</evidence>
<evidence type="ECO:0000313" key="3">
    <source>
        <dbReference type="EMBL" id="ORY89042.1"/>
    </source>
</evidence>
<dbReference type="Gene3D" id="2.130.10.10">
    <property type="entry name" value="YVTN repeat-like/Quinoprotein amine dehydrogenase"/>
    <property type="match status" value="1"/>
</dbReference>
<dbReference type="SMART" id="SM00320">
    <property type="entry name" value="WD40"/>
    <property type="match status" value="2"/>
</dbReference>
<comment type="caution">
    <text evidence="3">The sequence shown here is derived from an EMBL/GenBank/DDBJ whole genome shotgun (WGS) entry which is preliminary data.</text>
</comment>
<keyword evidence="4" id="KW-1185">Reference proteome</keyword>
<dbReference type="PANTHER" id="PTHR43991:SF9">
    <property type="entry name" value="DUF2415 DOMAIN-CONTAINING PROTEIN"/>
    <property type="match status" value="1"/>
</dbReference>
<dbReference type="InterPro" id="IPR001680">
    <property type="entry name" value="WD40_rpt"/>
</dbReference>
<feature type="region of interest" description="Disordered" evidence="1">
    <location>
        <begin position="363"/>
        <end position="476"/>
    </location>
</feature>
<feature type="domain" description="DUF2415" evidence="2">
    <location>
        <begin position="318"/>
        <end position="358"/>
    </location>
</feature>
<dbReference type="Proteomes" id="UP000193467">
    <property type="component" value="Unassembled WGS sequence"/>
</dbReference>
<reference evidence="3 4" key="1">
    <citation type="submission" date="2016-07" db="EMBL/GenBank/DDBJ databases">
        <title>Pervasive Adenine N6-methylation of Active Genes in Fungi.</title>
        <authorList>
            <consortium name="DOE Joint Genome Institute"/>
            <person name="Mondo S.J."/>
            <person name="Dannebaum R.O."/>
            <person name="Kuo R.C."/>
            <person name="Labutti K."/>
            <person name="Haridas S."/>
            <person name="Kuo A."/>
            <person name="Salamov A."/>
            <person name="Ahrendt S.R."/>
            <person name="Lipzen A."/>
            <person name="Sullivan W."/>
            <person name="Andreopoulos W.B."/>
            <person name="Clum A."/>
            <person name="Lindquist E."/>
            <person name="Daum C."/>
            <person name="Ramamoorthy G.K."/>
            <person name="Gryganskyi A."/>
            <person name="Culley D."/>
            <person name="Magnuson J.K."/>
            <person name="James T.Y."/>
            <person name="O'Malley M.A."/>
            <person name="Stajich J.E."/>
            <person name="Spatafora J.W."/>
            <person name="Visel A."/>
            <person name="Grigoriev I.V."/>
        </authorList>
    </citation>
    <scope>NUCLEOTIDE SEQUENCE [LARGE SCALE GENOMIC DNA]</scope>
    <source>
        <strain evidence="3 4">62-1032</strain>
    </source>
</reference>
<dbReference type="PANTHER" id="PTHR43991">
    <property type="entry name" value="WD REPEAT PROTEIN (AFU_ORTHOLOGUE AFUA_8G05640)-RELATED"/>
    <property type="match status" value="1"/>
</dbReference>
<proteinExistence type="predicted"/>
<dbReference type="EMBL" id="MCGR01000007">
    <property type="protein sequence ID" value="ORY89042.1"/>
    <property type="molecule type" value="Genomic_DNA"/>
</dbReference>
<feature type="compositionally biased region" description="Low complexity" evidence="1">
    <location>
        <begin position="577"/>
        <end position="589"/>
    </location>
</feature>
<dbReference type="AlphaFoldDB" id="A0A1Y2FY93"/>
<name>A0A1Y2FY93_9BASI</name>
<feature type="compositionally biased region" description="Low complexity" evidence="1">
    <location>
        <begin position="438"/>
        <end position="456"/>
    </location>
</feature>
<dbReference type="InterPro" id="IPR019417">
    <property type="entry name" value="DUF2415"/>
</dbReference>
<feature type="region of interest" description="Disordered" evidence="1">
    <location>
        <begin position="289"/>
        <end position="323"/>
    </location>
</feature>
<feature type="compositionally biased region" description="Low complexity" evidence="1">
    <location>
        <begin position="499"/>
        <end position="517"/>
    </location>
</feature>